<dbReference type="Proteomes" id="UP000799640">
    <property type="component" value="Unassembled WGS sequence"/>
</dbReference>
<protein>
    <submittedName>
        <fullName evidence="2">Uncharacterized protein</fullName>
    </submittedName>
</protein>
<keyword evidence="3" id="KW-1185">Reference proteome</keyword>
<sequence>MPTSFRTTASFYMHHNSAFKMVTELITLAIAQQQQHSKPPPDTPSAPKRICPQLPPPALRKTPHREWSTGAKK</sequence>
<evidence type="ECO:0000256" key="1">
    <source>
        <dbReference type="SAM" id="MobiDB-lite"/>
    </source>
</evidence>
<evidence type="ECO:0000313" key="2">
    <source>
        <dbReference type="EMBL" id="KAF2405343.1"/>
    </source>
</evidence>
<dbReference type="EMBL" id="ML996687">
    <property type="protein sequence ID" value="KAF2405343.1"/>
    <property type="molecule type" value="Genomic_DNA"/>
</dbReference>
<gene>
    <name evidence="2" type="ORF">EJ06DRAFT_525873</name>
</gene>
<reference evidence="2" key="1">
    <citation type="journal article" date="2020" name="Stud. Mycol.">
        <title>101 Dothideomycetes genomes: a test case for predicting lifestyles and emergence of pathogens.</title>
        <authorList>
            <person name="Haridas S."/>
            <person name="Albert R."/>
            <person name="Binder M."/>
            <person name="Bloem J."/>
            <person name="Labutti K."/>
            <person name="Salamov A."/>
            <person name="Andreopoulos B."/>
            <person name="Baker S."/>
            <person name="Barry K."/>
            <person name="Bills G."/>
            <person name="Bluhm B."/>
            <person name="Cannon C."/>
            <person name="Castanera R."/>
            <person name="Culley D."/>
            <person name="Daum C."/>
            <person name="Ezra D."/>
            <person name="Gonzalez J."/>
            <person name="Henrissat B."/>
            <person name="Kuo A."/>
            <person name="Liang C."/>
            <person name="Lipzen A."/>
            <person name="Lutzoni F."/>
            <person name="Magnuson J."/>
            <person name="Mondo S."/>
            <person name="Nolan M."/>
            <person name="Ohm R."/>
            <person name="Pangilinan J."/>
            <person name="Park H.-J."/>
            <person name="Ramirez L."/>
            <person name="Alfaro M."/>
            <person name="Sun H."/>
            <person name="Tritt A."/>
            <person name="Yoshinaga Y."/>
            <person name="Zwiers L.-H."/>
            <person name="Turgeon B."/>
            <person name="Goodwin S."/>
            <person name="Spatafora J."/>
            <person name="Crous P."/>
            <person name="Grigoriev I."/>
        </authorList>
    </citation>
    <scope>NUCLEOTIDE SEQUENCE</scope>
    <source>
        <strain evidence="2">CBS 262.69</strain>
    </source>
</reference>
<accession>A0A6G1IAK7</accession>
<proteinExistence type="predicted"/>
<name>A0A6G1IAK7_9PEZI</name>
<evidence type="ECO:0000313" key="3">
    <source>
        <dbReference type="Proteomes" id="UP000799640"/>
    </source>
</evidence>
<feature type="region of interest" description="Disordered" evidence="1">
    <location>
        <begin position="32"/>
        <end position="73"/>
    </location>
</feature>
<dbReference type="AlphaFoldDB" id="A0A6G1IAK7"/>
<organism evidence="2 3">
    <name type="scientific">Trichodelitschia bisporula</name>
    <dbReference type="NCBI Taxonomy" id="703511"/>
    <lineage>
        <taxon>Eukaryota</taxon>
        <taxon>Fungi</taxon>
        <taxon>Dikarya</taxon>
        <taxon>Ascomycota</taxon>
        <taxon>Pezizomycotina</taxon>
        <taxon>Dothideomycetes</taxon>
        <taxon>Dothideomycetes incertae sedis</taxon>
        <taxon>Phaeotrichales</taxon>
        <taxon>Phaeotrichaceae</taxon>
        <taxon>Trichodelitschia</taxon>
    </lineage>
</organism>